<sequence length="115" mass="12838">MAASSMQHLKSSIQSVLDAPSSISTISLDARNVAQWVPLSPSISEEPATSPPLSHVKIVIEPLHTWEHWFQSGTKHLRPAALEIENTDSRPISVRQSRAEDVCPVFMVFLMEEYE</sequence>
<dbReference type="KEGG" id="pno:SNOG_13096"/>
<evidence type="ECO:0000313" key="1">
    <source>
        <dbReference type="EMBL" id="EAT79423.1"/>
    </source>
</evidence>
<dbReference type="Proteomes" id="UP000001055">
    <property type="component" value="Unassembled WGS sequence"/>
</dbReference>
<gene>
    <name evidence="1" type="ORF">SNOG_13096</name>
</gene>
<dbReference type="EMBL" id="CH445349">
    <property type="protein sequence ID" value="EAT79423.1"/>
    <property type="molecule type" value="Genomic_DNA"/>
</dbReference>
<protein>
    <submittedName>
        <fullName evidence="1">Uncharacterized protein</fullName>
    </submittedName>
</protein>
<dbReference type="eggNOG" id="ENOG502T5DQ">
    <property type="taxonomic scope" value="Eukaryota"/>
</dbReference>
<dbReference type="HOGENOM" id="CLU_2109880_0_0_1"/>
<dbReference type="GeneID" id="5980226"/>
<reference evidence="2" key="1">
    <citation type="journal article" date="2007" name="Plant Cell">
        <title>Dothideomycete-plant interactions illuminated by genome sequencing and EST analysis of the wheat pathogen Stagonospora nodorum.</title>
        <authorList>
            <person name="Hane J.K."/>
            <person name="Lowe R.G."/>
            <person name="Solomon P.S."/>
            <person name="Tan K.C."/>
            <person name="Schoch C.L."/>
            <person name="Spatafora J.W."/>
            <person name="Crous P.W."/>
            <person name="Kodira C."/>
            <person name="Birren B.W."/>
            <person name="Galagan J.E."/>
            <person name="Torriani S.F."/>
            <person name="McDonald B.A."/>
            <person name="Oliver R.P."/>
        </authorList>
    </citation>
    <scope>NUCLEOTIDE SEQUENCE [LARGE SCALE GENOMIC DNA]</scope>
    <source>
        <strain evidence="2">SN15 / ATCC MYA-4574 / FGSC 10173</strain>
    </source>
</reference>
<evidence type="ECO:0000313" key="2">
    <source>
        <dbReference type="Proteomes" id="UP000001055"/>
    </source>
</evidence>
<name>Q0U568_PHANO</name>
<dbReference type="RefSeq" id="XP_001803311.1">
    <property type="nucleotide sequence ID" value="XM_001803259.1"/>
</dbReference>
<dbReference type="InParanoid" id="Q0U568"/>
<proteinExistence type="predicted"/>
<dbReference type="STRING" id="321614.Q0U568"/>
<organism evidence="1 2">
    <name type="scientific">Phaeosphaeria nodorum (strain SN15 / ATCC MYA-4574 / FGSC 10173)</name>
    <name type="common">Glume blotch fungus</name>
    <name type="synonym">Parastagonospora nodorum</name>
    <dbReference type="NCBI Taxonomy" id="321614"/>
    <lineage>
        <taxon>Eukaryota</taxon>
        <taxon>Fungi</taxon>
        <taxon>Dikarya</taxon>
        <taxon>Ascomycota</taxon>
        <taxon>Pezizomycotina</taxon>
        <taxon>Dothideomycetes</taxon>
        <taxon>Pleosporomycetidae</taxon>
        <taxon>Pleosporales</taxon>
        <taxon>Pleosporineae</taxon>
        <taxon>Phaeosphaeriaceae</taxon>
        <taxon>Parastagonospora</taxon>
    </lineage>
</organism>
<accession>Q0U568</accession>
<dbReference type="AlphaFoldDB" id="Q0U568"/>